<protein>
    <submittedName>
        <fullName evidence="1">Uncharacterized protein</fullName>
    </submittedName>
</protein>
<proteinExistence type="predicted"/>
<evidence type="ECO:0000313" key="2">
    <source>
        <dbReference type="Proteomes" id="UP000828941"/>
    </source>
</evidence>
<name>A0ACB9PAT3_BAUVA</name>
<reference evidence="1 2" key="1">
    <citation type="journal article" date="2022" name="DNA Res.">
        <title>Chromosomal-level genome assembly of the orchid tree Bauhinia variegata (Leguminosae; Cercidoideae) supports the allotetraploid origin hypothesis of Bauhinia.</title>
        <authorList>
            <person name="Zhong Y."/>
            <person name="Chen Y."/>
            <person name="Zheng D."/>
            <person name="Pang J."/>
            <person name="Liu Y."/>
            <person name="Luo S."/>
            <person name="Meng S."/>
            <person name="Qian L."/>
            <person name="Wei D."/>
            <person name="Dai S."/>
            <person name="Zhou R."/>
        </authorList>
    </citation>
    <scope>NUCLEOTIDE SEQUENCE [LARGE SCALE GENOMIC DNA]</scope>
    <source>
        <strain evidence="1">BV-YZ2020</strain>
    </source>
</reference>
<sequence length="543" mass="59893">MFYHTGVSLENPFVGFMPKALKPLKTQTLPHLKKPIICFQQENPNIMNKPTTAMFNSNPVYVKKRKKQRVYEKESGFAQVGSRKMLLLCGLGYWVQGFRVFPWLGLNFHMANYLNLHPSTLQIVQNCGNLPMVAKPLYGVLSDAIYVGGAHRIPYISIGVLLQVLSWGPLALIPSARDALPNLIVFVLLSNLGASITEVAKDALVAEYGQKHRISGLQSYAYMALAAGGILGNLVGGYFLQKMPPRTMFLIFSSLLALQLAISFSTRESSLGLPQLSDSNFARKSISEDIGKQFSDLVTVISEERISQPLKWIVGSIVTVPLLSGSIFCYQTQCLNLDPSVIGMSRVIGQLVLLSGTVLYDRYWKHIPMQKLIATVQILYASSLLLDLVLVKQINLGFGIPNDVFVLCFSAIAEALAQFKLLPFSVLLANLCPLGCEGSLTSFFASVSCLSSIVSGFLGVGLASLLGVTSGDYSGLTMGILIQFLAALVPLRWIHYVPMTEPVVQKKRRKVMSRRTQRNQRVGKVVLGSIYAYKHERESEMQE</sequence>
<gene>
    <name evidence="1" type="ORF">L6164_013014</name>
</gene>
<keyword evidence="2" id="KW-1185">Reference proteome</keyword>
<dbReference type="Proteomes" id="UP000828941">
    <property type="component" value="Chromosome 5"/>
</dbReference>
<accession>A0ACB9PAT3</accession>
<evidence type="ECO:0000313" key="1">
    <source>
        <dbReference type="EMBL" id="KAI4345929.1"/>
    </source>
</evidence>
<dbReference type="EMBL" id="CM039430">
    <property type="protein sequence ID" value="KAI4345929.1"/>
    <property type="molecule type" value="Genomic_DNA"/>
</dbReference>
<comment type="caution">
    <text evidence="1">The sequence shown here is derived from an EMBL/GenBank/DDBJ whole genome shotgun (WGS) entry which is preliminary data.</text>
</comment>
<organism evidence="1 2">
    <name type="scientific">Bauhinia variegata</name>
    <name type="common">Purple orchid tree</name>
    <name type="synonym">Phanera variegata</name>
    <dbReference type="NCBI Taxonomy" id="167791"/>
    <lineage>
        <taxon>Eukaryota</taxon>
        <taxon>Viridiplantae</taxon>
        <taxon>Streptophyta</taxon>
        <taxon>Embryophyta</taxon>
        <taxon>Tracheophyta</taxon>
        <taxon>Spermatophyta</taxon>
        <taxon>Magnoliopsida</taxon>
        <taxon>eudicotyledons</taxon>
        <taxon>Gunneridae</taxon>
        <taxon>Pentapetalae</taxon>
        <taxon>rosids</taxon>
        <taxon>fabids</taxon>
        <taxon>Fabales</taxon>
        <taxon>Fabaceae</taxon>
        <taxon>Cercidoideae</taxon>
        <taxon>Cercideae</taxon>
        <taxon>Bauhiniinae</taxon>
        <taxon>Bauhinia</taxon>
    </lineage>
</organism>